<name>A0A1J5RQ15_9ZZZZ</name>
<reference evidence="1" key="1">
    <citation type="submission" date="2016-10" db="EMBL/GenBank/DDBJ databases">
        <title>Sequence of Gallionella enrichment culture.</title>
        <authorList>
            <person name="Poehlein A."/>
            <person name="Muehling M."/>
            <person name="Daniel R."/>
        </authorList>
    </citation>
    <scope>NUCLEOTIDE SEQUENCE</scope>
</reference>
<proteinExistence type="predicted"/>
<dbReference type="EMBL" id="MLJW01000127">
    <property type="protein sequence ID" value="OIQ97809.1"/>
    <property type="molecule type" value="Genomic_DNA"/>
</dbReference>
<accession>A0A1J5RQ15</accession>
<organism evidence="1">
    <name type="scientific">mine drainage metagenome</name>
    <dbReference type="NCBI Taxonomy" id="410659"/>
    <lineage>
        <taxon>unclassified sequences</taxon>
        <taxon>metagenomes</taxon>
        <taxon>ecological metagenomes</taxon>
    </lineage>
</organism>
<protein>
    <submittedName>
        <fullName evidence="1">Uncharacterized protein</fullName>
    </submittedName>
</protein>
<gene>
    <name evidence="1" type="ORF">GALL_201340</name>
</gene>
<sequence>MYTLIAAILAITIFAGLVLQQDRSAFQGIQTAAIKQVETQAAVQINTFATAAYAYATSQGLSAGNMINVSDLVLANFLPSTFSATNGFGQTIQARTGTGYNGGTGVIVYYTTAPKNTYGLPNVPMVQSSFSFHIANDLASIQENAPGFIAAVLSGANFSGAQMPFAASTNALDLTKYFSGYSNTFASVVDLVNVLPSSGVPVTAASGAGSGGGGSVTATCAAGASPAIFGYTGGPQTITVPAGCTSGAFTLVGAGGGGAWFQAGGAGAKVTGTIMAVAGTTFTAIVGGGGGGTSGSGDTSTGAGGGGLTAICAGSTCSSASALLVAAGGGGAGYYSSPGGQGGAGPAATSGGSYSGGYGGYGYGGYGNDYYNEMGSPGTPFGAGGSGAYGYGYGTTNNSGGFGGGGGGGSGAYGGGGGGGGGMPGGGGGGGLMGIGGYGGLDYAAPSVTAYAETAGGGAAGGASGSQTAGSNGSIVVVWH</sequence>
<evidence type="ECO:0000313" key="1">
    <source>
        <dbReference type="EMBL" id="OIQ97809.1"/>
    </source>
</evidence>
<comment type="caution">
    <text evidence="1">The sequence shown here is derived from an EMBL/GenBank/DDBJ whole genome shotgun (WGS) entry which is preliminary data.</text>
</comment>
<dbReference type="AlphaFoldDB" id="A0A1J5RQ15"/>